<reference evidence="1 4" key="2">
    <citation type="submission" date="2018-01" db="EMBL/GenBank/DDBJ databases">
        <title>Complete genome sequence of Caulobacter flavus RHGG3.</title>
        <authorList>
            <person name="Yang E."/>
        </authorList>
    </citation>
    <scope>NUCLEOTIDE SEQUENCE [LARGE SCALE GENOMIC DNA]</scope>
    <source>
        <strain evidence="1 4">RHGG3</strain>
    </source>
</reference>
<gene>
    <name evidence="1" type="ORF">C1707_07725</name>
    <name evidence="2" type="ORF">CFHF_16170</name>
</gene>
<accession>A0A2N5CR51</accession>
<dbReference type="Proteomes" id="UP000281192">
    <property type="component" value="Chromosome"/>
</dbReference>
<dbReference type="RefSeq" id="WP_101714028.1">
    <property type="nucleotide sequence ID" value="NZ_CP026100.1"/>
</dbReference>
<protein>
    <submittedName>
        <fullName evidence="2">Uncharacterized protein</fullName>
    </submittedName>
</protein>
<name>A0A2N5CR51_9CAUL</name>
<dbReference type="Proteomes" id="UP000234483">
    <property type="component" value="Unassembled WGS sequence"/>
</dbReference>
<evidence type="ECO:0000313" key="4">
    <source>
        <dbReference type="Proteomes" id="UP000281192"/>
    </source>
</evidence>
<proteinExistence type="predicted"/>
<keyword evidence="4" id="KW-1185">Reference proteome</keyword>
<dbReference type="EMBL" id="CP026100">
    <property type="protein sequence ID" value="AYV46149.1"/>
    <property type="molecule type" value="Genomic_DNA"/>
</dbReference>
<evidence type="ECO:0000313" key="3">
    <source>
        <dbReference type="Proteomes" id="UP000234483"/>
    </source>
</evidence>
<organism evidence="2 3">
    <name type="scientific">Caulobacter flavus</name>
    <dbReference type="NCBI Taxonomy" id="1679497"/>
    <lineage>
        <taxon>Bacteria</taxon>
        <taxon>Pseudomonadati</taxon>
        <taxon>Pseudomonadota</taxon>
        <taxon>Alphaproteobacteria</taxon>
        <taxon>Caulobacterales</taxon>
        <taxon>Caulobacteraceae</taxon>
        <taxon>Caulobacter</taxon>
    </lineage>
</organism>
<evidence type="ECO:0000313" key="2">
    <source>
        <dbReference type="EMBL" id="PLR11197.1"/>
    </source>
</evidence>
<dbReference type="KEGG" id="cfh:C1707_07725"/>
<dbReference type="AlphaFoldDB" id="A0A2N5CR51"/>
<evidence type="ECO:0000313" key="1">
    <source>
        <dbReference type="EMBL" id="AYV46149.1"/>
    </source>
</evidence>
<dbReference type="EMBL" id="PJRQ01000035">
    <property type="protein sequence ID" value="PLR11197.1"/>
    <property type="molecule type" value="Genomic_DNA"/>
</dbReference>
<dbReference type="OrthoDB" id="7190441at2"/>
<reference evidence="2 3" key="1">
    <citation type="submission" date="2017-12" db="EMBL/GenBank/DDBJ databases">
        <title>The genome sequence of Caulobacter flavus CGMCC1 15093.</title>
        <authorList>
            <person name="Gao J."/>
            <person name="Mao X."/>
            <person name="Sun J."/>
        </authorList>
    </citation>
    <scope>NUCLEOTIDE SEQUENCE [LARGE SCALE GENOMIC DNA]</scope>
    <source>
        <strain evidence="2 3">CGMCC1 15093</strain>
    </source>
</reference>
<sequence length="202" mass="19840">MKISQPYSTETGTGASAVAYPGGAAGAAAALADTAGAVGLDQKLSAYHALANRWTGAGHAERAALAPPLNDSPFAKTVQSALNTFTKAAWAGADAAPPAPQAQALKAFDGLTDTDKTIVASLQVGVPGARGPATVKDYRARLQSDLDAAQPAAAAPRDTVTLSPEAQARLAGAAAPDAPAAPVVEAAPQMAAALSAYGKAAG</sequence>